<keyword evidence="3" id="KW-1185">Reference proteome</keyword>
<dbReference type="InterPro" id="IPR049238">
    <property type="entry name" value="DUF6873"/>
</dbReference>
<dbReference type="PATRIC" id="fig|1503.3.peg.652"/>
<comment type="caution">
    <text evidence="2">The sequence shown here is derived from an EMBL/GenBank/DDBJ whole genome shotgun (WGS) entry which is preliminary data.</text>
</comment>
<feature type="domain" description="DUF6873" evidence="1">
    <location>
        <begin position="16"/>
        <end position="243"/>
    </location>
</feature>
<evidence type="ECO:0000259" key="1">
    <source>
        <dbReference type="Pfam" id="PF21778"/>
    </source>
</evidence>
<reference evidence="3" key="1">
    <citation type="submission" date="2015-07" db="EMBL/GenBank/DDBJ databases">
        <title>Draft genome sequence of the purine-degrading Gottschalkia purinilyticum DSM 1384 (formerly Clostridium purinilyticum).</title>
        <authorList>
            <person name="Poehlein A."/>
            <person name="Schiel-Bengelsdorf B."/>
            <person name="Bengelsdorf F.R."/>
            <person name="Daniel R."/>
            <person name="Duerre P."/>
        </authorList>
    </citation>
    <scope>NUCLEOTIDE SEQUENCE [LARGE SCALE GENOMIC DNA]</scope>
    <source>
        <strain evidence="3">DSM 1384</strain>
    </source>
</reference>
<gene>
    <name evidence="2" type="ORF">CLPU_16c00340</name>
</gene>
<evidence type="ECO:0000313" key="3">
    <source>
        <dbReference type="Proteomes" id="UP000037267"/>
    </source>
</evidence>
<name>A0A0L0W7G5_GOTPU</name>
<proteinExistence type="predicted"/>
<dbReference type="EMBL" id="LGSS01000016">
    <property type="protein sequence ID" value="KNF07478.1"/>
    <property type="molecule type" value="Genomic_DNA"/>
</dbReference>
<dbReference type="STRING" id="1503.CLPU_16c00340"/>
<dbReference type="Proteomes" id="UP000037267">
    <property type="component" value="Unassembled WGS sequence"/>
</dbReference>
<protein>
    <recommendedName>
        <fullName evidence="1">DUF6873 domain-containing protein</fullName>
    </recommendedName>
</protein>
<dbReference type="AlphaFoldDB" id="A0A0L0W7G5"/>
<dbReference type="Pfam" id="PF21778">
    <property type="entry name" value="DUF6873"/>
    <property type="match status" value="1"/>
</dbReference>
<evidence type="ECO:0000313" key="2">
    <source>
        <dbReference type="EMBL" id="KNF07478.1"/>
    </source>
</evidence>
<organism evidence="2 3">
    <name type="scientific">Gottschalkia purinilytica</name>
    <name type="common">Clostridium purinilyticum</name>
    <dbReference type="NCBI Taxonomy" id="1503"/>
    <lineage>
        <taxon>Bacteria</taxon>
        <taxon>Bacillati</taxon>
        <taxon>Bacillota</taxon>
        <taxon>Tissierellia</taxon>
        <taxon>Tissierellales</taxon>
        <taxon>Gottschalkiaceae</taxon>
        <taxon>Gottschalkia</taxon>
    </lineage>
</organism>
<accession>A0A0L0W7G5</accession>
<sequence>MMNNPFVLEEKGNIAIIDGRASSSIVNNLKKRNLEVILTCKCEELYDSISYHPDIVIHPINYNTLMIAPNVFEYYEDIFSYKGFKLIKGEKKLLRNYPDNIAYNVARVSKYAIHNIRYTDEKLKFYLEKEGISFINVKQGYSKCSTAIINNNAIITSDVSIYKESKKYNIDVCLIKQGFIELPGLNYGFIGGATGMLSQYEVLFTGNYEEHESKKAIDNFLKKYRLKPIFLSEDKIIDVGSIITLKYN</sequence>